<evidence type="ECO:0000313" key="7">
    <source>
        <dbReference type="Proteomes" id="UP001550628"/>
    </source>
</evidence>
<dbReference type="InterPro" id="IPR036271">
    <property type="entry name" value="Tet_transcr_reg_TetR-rel_C_sf"/>
</dbReference>
<gene>
    <name evidence="6" type="ORF">ABZ510_19400</name>
</gene>
<accession>A0ABV2WSZ5</accession>
<dbReference type="Gene3D" id="1.10.357.10">
    <property type="entry name" value="Tetracycline Repressor, domain 2"/>
    <property type="match status" value="1"/>
</dbReference>
<evidence type="ECO:0000259" key="4">
    <source>
        <dbReference type="Pfam" id="PF00440"/>
    </source>
</evidence>
<dbReference type="PANTHER" id="PTHR30055">
    <property type="entry name" value="HTH-TYPE TRANSCRIPTIONAL REGULATOR RUTR"/>
    <property type="match status" value="1"/>
</dbReference>
<evidence type="ECO:0000313" key="6">
    <source>
        <dbReference type="EMBL" id="MEU1954019.1"/>
    </source>
</evidence>
<dbReference type="EMBL" id="JBEYBF010000013">
    <property type="protein sequence ID" value="MEU1954019.1"/>
    <property type="molecule type" value="Genomic_DNA"/>
</dbReference>
<keyword evidence="1" id="KW-0805">Transcription regulation</keyword>
<proteinExistence type="predicted"/>
<dbReference type="Proteomes" id="UP001550628">
    <property type="component" value="Unassembled WGS sequence"/>
</dbReference>
<evidence type="ECO:0000256" key="3">
    <source>
        <dbReference type="ARBA" id="ARBA00023163"/>
    </source>
</evidence>
<dbReference type="PANTHER" id="PTHR30055:SF151">
    <property type="entry name" value="TRANSCRIPTIONAL REGULATORY PROTEIN"/>
    <property type="match status" value="1"/>
</dbReference>
<dbReference type="Pfam" id="PF02909">
    <property type="entry name" value="TetR_C_1"/>
    <property type="match status" value="1"/>
</dbReference>
<comment type="caution">
    <text evidence="6">The sequence shown here is derived from an EMBL/GenBank/DDBJ whole genome shotgun (WGS) entry which is preliminary data.</text>
</comment>
<keyword evidence="3" id="KW-0804">Transcription</keyword>
<dbReference type="InterPro" id="IPR004111">
    <property type="entry name" value="Repressor_TetR_C"/>
</dbReference>
<dbReference type="InterPro" id="IPR050109">
    <property type="entry name" value="HTH-type_TetR-like_transc_reg"/>
</dbReference>
<evidence type="ECO:0000259" key="5">
    <source>
        <dbReference type="Pfam" id="PF02909"/>
    </source>
</evidence>
<protein>
    <submittedName>
        <fullName evidence="6">TetR/AcrR family transcriptional regulator</fullName>
    </submittedName>
</protein>
<dbReference type="InterPro" id="IPR009057">
    <property type="entry name" value="Homeodomain-like_sf"/>
</dbReference>
<organism evidence="6 7">
    <name type="scientific">Nocardia rhamnosiphila</name>
    <dbReference type="NCBI Taxonomy" id="426716"/>
    <lineage>
        <taxon>Bacteria</taxon>
        <taxon>Bacillati</taxon>
        <taxon>Actinomycetota</taxon>
        <taxon>Actinomycetes</taxon>
        <taxon>Mycobacteriales</taxon>
        <taxon>Nocardiaceae</taxon>
        <taxon>Nocardia</taxon>
    </lineage>
</organism>
<evidence type="ECO:0000256" key="1">
    <source>
        <dbReference type="ARBA" id="ARBA00023015"/>
    </source>
</evidence>
<name>A0ABV2WSZ5_9NOCA</name>
<feature type="domain" description="HTH tetR-type" evidence="4">
    <location>
        <begin position="39"/>
        <end position="83"/>
    </location>
</feature>
<dbReference type="InterPro" id="IPR001647">
    <property type="entry name" value="HTH_TetR"/>
</dbReference>
<keyword evidence="2" id="KW-0238">DNA-binding</keyword>
<feature type="domain" description="Tetracycline repressor TetR C-terminal" evidence="5">
    <location>
        <begin position="96"/>
        <end position="235"/>
    </location>
</feature>
<keyword evidence="7" id="KW-1185">Reference proteome</keyword>
<dbReference type="SUPFAM" id="SSF48498">
    <property type="entry name" value="Tetracyclin repressor-like, C-terminal domain"/>
    <property type="match status" value="1"/>
</dbReference>
<dbReference type="RefSeq" id="WP_356954159.1">
    <property type="nucleotide sequence ID" value="NZ_JBEYBD010000001.1"/>
</dbReference>
<dbReference type="SUPFAM" id="SSF46689">
    <property type="entry name" value="Homeodomain-like"/>
    <property type="match status" value="1"/>
</dbReference>
<dbReference type="Pfam" id="PF00440">
    <property type="entry name" value="TetR_N"/>
    <property type="match status" value="1"/>
</dbReference>
<evidence type="ECO:0000256" key="2">
    <source>
        <dbReference type="ARBA" id="ARBA00023125"/>
    </source>
</evidence>
<sequence>MPRRAENKPRDLRTAAALLWGKPDGPVRGPKPGLTIAGITTAAVACADADGLDAVSMNKVGAAFGVSGMALYRHIPGKTELVELMVEAVLTPGPALPDPETDWRTRLVDWSRQLLTIYSTHPWLLTATTMRRQLLGPNQLQWMDAALEALESAGLQATERHQVFLLIAGHVRNLAQQHADFDADHAREWQQLTSELVDRHAERFPALARTLTGTNRQIDSLTFGLDRIFDGVQTLIDSSDGQ</sequence>
<reference evidence="6 7" key="1">
    <citation type="submission" date="2024-06" db="EMBL/GenBank/DDBJ databases">
        <title>The Natural Products Discovery Center: Release of the First 8490 Sequenced Strains for Exploring Actinobacteria Biosynthetic Diversity.</title>
        <authorList>
            <person name="Kalkreuter E."/>
            <person name="Kautsar S.A."/>
            <person name="Yang D."/>
            <person name="Bader C.D."/>
            <person name="Teijaro C.N."/>
            <person name="Fluegel L."/>
            <person name="Davis C.M."/>
            <person name="Simpson J.R."/>
            <person name="Lauterbach L."/>
            <person name="Steele A.D."/>
            <person name="Gui C."/>
            <person name="Meng S."/>
            <person name="Li G."/>
            <person name="Viehrig K."/>
            <person name="Ye F."/>
            <person name="Su P."/>
            <person name="Kiefer A.F."/>
            <person name="Nichols A."/>
            <person name="Cepeda A.J."/>
            <person name="Yan W."/>
            <person name="Fan B."/>
            <person name="Jiang Y."/>
            <person name="Adhikari A."/>
            <person name="Zheng C.-J."/>
            <person name="Schuster L."/>
            <person name="Cowan T.M."/>
            <person name="Smanski M.J."/>
            <person name="Chevrette M.G."/>
            <person name="De Carvalho L.P.S."/>
            <person name="Shen B."/>
        </authorList>
    </citation>
    <scope>NUCLEOTIDE SEQUENCE [LARGE SCALE GENOMIC DNA]</scope>
    <source>
        <strain evidence="6 7">NPDC019708</strain>
    </source>
</reference>